<keyword evidence="3" id="KW-1185">Reference proteome</keyword>
<protein>
    <recommendedName>
        <fullName evidence="1">Alpha-L-glutamate ligase-related protein ATP-grasp domain-containing protein</fullName>
    </recommendedName>
</protein>
<sequence>MRVRFKRFAITTARKLARIRFHRHHAIQASAALESIEKRRGKTDPALIRQADTYARDVFGSVAYAPWLRVYAAFNGRFKEGWIPDNYYGAVVVPRTKGWYGELSKLKSISAQLFRDPALPDLAYLANGALFSSGNAAIPDDEVRDILFSETDRVVYKPDHSSQGKGILFLDRDSFEHATVRKLGNGVFQRFVRQHEVFEGFAPGAVATVRLTTVVERSGEISLRSCFLRLGRVGDTHITPAREVCVPVEVSTGELAQHGYLNDWIDVQGHPDSNLPFDGIKVPAFAACVMKVKQLHRQVPFACCVGWDLAIDADESVNVLEWNAGHNDIKFAEATQGPCFSDLGWQHLLSREHVAMPLSLARVAGNPR</sequence>
<gene>
    <name evidence="2" type="ORF">H3V53_03680</name>
</gene>
<evidence type="ECO:0000259" key="1">
    <source>
        <dbReference type="Pfam" id="PF14397"/>
    </source>
</evidence>
<proteinExistence type="predicted"/>
<organism evidence="2 3">
    <name type="scientific">Paraburkholderia bengalensis</name>
    <dbReference type="NCBI Taxonomy" id="2747562"/>
    <lineage>
        <taxon>Bacteria</taxon>
        <taxon>Pseudomonadati</taxon>
        <taxon>Pseudomonadota</taxon>
        <taxon>Betaproteobacteria</taxon>
        <taxon>Burkholderiales</taxon>
        <taxon>Burkholderiaceae</taxon>
        <taxon>Paraburkholderia</taxon>
    </lineage>
</organism>
<evidence type="ECO:0000313" key="2">
    <source>
        <dbReference type="EMBL" id="MEI5996338.1"/>
    </source>
</evidence>
<dbReference type="EMBL" id="JACFYJ010000004">
    <property type="protein sequence ID" value="MEI5996338.1"/>
    <property type="molecule type" value="Genomic_DNA"/>
</dbReference>
<dbReference type="InterPro" id="IPR039523">
    <property type="entry name" value="RimK-rel_E_lig_ATP-grasp"/>
</dbReference>
<feature type="domain" description="Alpha-L-glutamate ligase-related protein ATP-grasp" evidence="1">
    <location>
        <begin position="181"/>
        <end position="332"/>
    </location>
</feature>
<dbReference type="RefSeq" id="WP_336596776.1">
    <property type="nucleotide sequence ID" value="NZ_JACFYJ010000004.1"/>
</dbReference>
<accession>A0ABU8ILK5</accession>
<comment type="caution">
    <text evidence="2">The sequence shown here is derived from an EMBL/GenBank/DDBJ whole genome shotgun (WGS) entry which is preliminary data.</text>
</comment>
<name>A0ABU8ILK5_9BURK</name>
<dbReference type="Pfam" id="PF14397">
    <property type="entry name" value="ATPgrasp_ST"/>
    <property type="match status" value="1"/>
</dbReference>
<evidence type="ECO:0000313" key="3">
    <source>
        <dbReference type="Proteomes" id="UP001386437"/>
    </source>
</evidence>
<reference evidence="2 3" key="1">
    <citation type="journal article" date="2022" name="Arch. Microbiol.">
        <title>Paraburkholderia bengalensis sp. nov. isolated from roots of Oryza sativa, IR64.</title>
        <authorList>
            <person name="Nag P."/>
            <person name="Mondal N."/>
            <person name="Sarkar J."/>
            <person name="Das S."/>
        </authorList>
    </citation>
    <scope>NUCLEOTIDE SEQUENCE [LARGE SCALE GENOMIC DNA]</scope>
    <source>
        <strain evidence="2 3">IR64_4_BI</strain>
    </source>
</reference>
<dbReference type="Proteomes" id="UP001386437">
    <property type="component" value="Unassembled WGS sequence"/>
</dbReference>